<gene>
    <name evidence="2" type="ORF">LNL84_05760</name>
</gene>
<keyword evidence="3" id="KW-1185">Reference proteome</keyword>
<evidence type="ECO:0000313" key="2">
    <source>
        <dbReference type="EMBL" id="MCJ2376338.1"/>
    </source>
</evidence>
<dbReference type="SUPFAM" id="SSF51182">
    <property type="entry name" value="RmlC-like cupins"/>
    <property type="match status" value="1"/>
</dbReference>
<dbReference type="AlphaFoldDB" id="A0A9X1W979"/>
<organism evidence="2 3">
    <name type="scientific">Vibrio gelatinilyticus</name>
    <dbReference type="NCBI Taxonomy" id="2893468"/>
    <lineage>
        <taxon>Bacteria</taxon>
        <taxon>Pseudomonadati</taxon>
        <taxon>Pseudomonadota</taxon>
        <taxon>Gammaproteobacteria</taxon>
        <taxon>Vibrionales</taxon>
        <taxon>Vibrionaceae</taxon>
        <taxon>Vibrio</taxon>
    </lineage>
</organism>
<evidence type="ECO:0000313" key="3">
    <source>
        <dbReference type="Proteomes" id="UP001139488"/>
    </source>
</evidence>
<comment type="caution">
    <text evidence="2">The sequence shown here is derived from an EMBL/GenBank/DDBJ whole genome shotgun (WGS) entry which is preliminary data.</text>
</comment>
<evidence type="ECO:0000259" key="1">
    <source>
        <dbReference type="Pfam" id="PF07883"/>
    </source>
</evidence>
<dbReference type="InterPro" id="IPR011051">
    <property type="entry name" value="RmlC_Cupin_sf"/>
</dbReference>
<dbReference type="Gene3D" id="2.60.120.10">
    <property type="entry name" value="Jelly Rolls"/>
    <property type="match status" value="1"/>
</dbReference>
<name>A0A9X1W979_9VIBR</name>
<feature type="domain" description="Cupin type-2" evidence="1">
    <location>
        <begin position="47"/>
        <end position="104"/>
    </location>
</feature>
<dbReference type="EMBL" id="JAJNNZ010000003">
    <property type="protein sequence ID" value="MCJ2376338.1"/>
    <property type="molecule type" value="Genomic_DNA"/>
</dbReference>
<proteinExistence type="predicted"/>
<protein>
    <submittedName>
        <fullName evidence="2">Cupin domain-containing protein</fullName>
    </submittedName>
</protein>
<dbReference type="InterPro" id="IPR014710">
    <property type="entry name" value="RmlC-like_jellyroll"/>
</dbReference>
<dbReference type="Pfam" id="PF07883">
    <property type="entry name" value="Cupin_2"/>
    <property type="match status" value="1"/>
</dbReference>
<reference evidence="2" key="1">
    <citation type="submission" date="2021-11" db="EMBL/GenBank/DDBJ databases">
        <title>Vibrio ZSDE26 sp. nov. and Vibrio ZSDZ34 sp. nov., isolated from coastal seawater in Qingdao.</title>
        <authorList>
            <person name="Zhang P."/>
        </authorList>
    </citation>
    <scope>NUCLEOTIDE SEQUENCE</scope>
    <source>
        <strain evidence="2">ZSDZ34</strain>
    </source>
</reference>
<dbReference type="RefSeq" id="WP_244355775.1">
    <property type="nucleotide sequence ID" value="NZ_JAJNNZ010000003.1"/>
</dbReference>
<dbReference type="InterPro" id="IPR013096">
    <property type="entry name" value="Cupin_2"/>
</dbReference>
<dbReference type="CDD" id="cd06981">
    <property type="entry name" value="cupin_reut_a1446"/>
    <property type="match status" value="1"/>
</dbReference>
<dbReference type="Proteomes" id="UP001139488">
    <property type="component" value="Unassembled WGS sequence"/>
</dbReference>
<sequence>MKVSNLLKHLPVDMTDESFEDIVFSDSVRIERIVSQGHTSPNEGWYDQDENEWVMVIKGAGEITFEDGNVSLLGEGDHILIPAHVKHKVSHTPHDKKTIWLAVFYK</sequence>
<accession>A0A9X1W979</accession>